<keyword evidence="3" id="KW-0804">Transcription</keyword>
<proteinExistence type="predicted"/>
<dbReference type="EMBL" id="JAATEN010000002">
    <property type="protein sequence ID" value="NJP99550.1"/>
    <property type="molecule type" value="Genomic_DNA"/>
</dbReference>
<accession>A0ABX1BPE7</accession>
<feature type="domain" description="HTH tetR-type" evidence="6">
    <location>
        <begin position="60"/>
        <end position="120"/>
    </location>
</feature>
<dbReference type="PROSITE" id="PS01081">
    <property type="entry name" value="HTH_TETR_1"/>
    <property type="match status" value="1"/>
</dbReference>
<dbReference type="InterPro" id="IPR009057">
    <property type="entry name" value="Homeodomain-like_sf"/>
</dbReference>
<dbReference type="InterPro" id="IPR023772">
    <property type="entry name" value="DNA-bd_HTH_TetR-type_CS"/>
</dbReference>
<dbReference type="PANTHER" id="PTHR30055:SF238">
    <property type="entry name" value="MYCOFACTOCIN BIOSYNTHESIS TRANSCRIPTIONAL REGULATOR MFTR-RELATED"/>
    <property type="match status" value="1"/>
</dbReference>
<evidence type="ECO:0000256" key="1">
    <source>
        <dbReference type="ARBA" id="ARBA00023015"/>
    </source>
</evidence>
<evidence type="ECO:0000256" key="4">
    <source>
        <dbReference type="PROSITE-ProRule" id="PRU00335"/>
    </source>
</evidence>
<sequence length="270" mass="29835">MAGRLCQRLTVDKPFRPGVTVSATPPFRPGRTAIDPREEHPVTTRRPVSGPCGLRERKKQRTRAALIRAALGLFTTRGYERTTVDEIAEAVQVSQRTFFRYFSGKEDVAFAVQERVEEEILEAFAARPPDEPPLAALRGALSAGWDRIAESVTDTVEPELHLRMFQVIECTPALLAVMLRRCAAWEDRLAREIARRTGTDPGTDPRPRVLAATFIGVTRAAGQVWGAGPDNSAEALRAITERHLDQLVPALAEDWHRPAAAPSETASARR</sequence>
<dbReference type="Pfam" id="PF17754">
    <property type="entry name" value="TetR_C_14"/>
    <property type="match status" value="1"/>
</dbReference>
<comment type="caution">
    <text evidence="7">The sequence shown here is derived from an EMBL/GenBank/DDBJ whole genome shotgun (WGS) entry which is preliminary data.</text>
</comment>
<dbReference type="PROSITE" id="PS50977">
    <property type="entry name" value="HTH_TETR_2"/>
    <property type="match status" value="1"/>
</dbReference>
<evidence type="ECO:0000256" key="2">
    <source>
        <dbReference type="ARBA" id="ARBA00023125"/>
    </source>
</evidence>
<keyword evidence="1" id="KW-0805">Transcription regulation</keyword>
<dbReference type="Proteomes" id="UP000695264">
    <property type="component" value="Unassembled WGS sequence"/>
</dbReference>
<protein>
    <submittedName>
        <fullName evidence="7">TetR family transcriptional regulator</fullName>
    </submittedName>
</protein>
<dbReference type="InterPro" id="IPR001647">
    <property type="entry name" value="HTH_TetR"/>
</dbReference>
<dbReference type="InterPro" id="IPR050109">
    <property type="entry name" value="HTH-type_TetR-like_transc_reg"/>
</dbReference>
<dbReference type="PRINTS" id="PR00455">
    <property type="entry name" value="HTHTETR"/>
</dbReference>
<evidence type="ECO:0000256" key="5">
    <source>
        <dbReference type="SAM" id="MobiDB-lite"/>
    </source>
</evidence>
<keyword evidence="8" id="KW-1185">Reference proteome</keyword>
<dbReference type="Pfam" id="PF00440">
    <property type="entry name" value="TetR_N"/>
    <property type="match status" value="1"/>
</dbReference>
<evidence type="ECO:0000313" key="8">
    <source>
        <dbReference type="Proteomes" id="UP000695264"/>
    </source>
</evidence>
<reference evidence="7 8" key="1">
    <citation type="submission" date="2020-03" db="EMBL/GenBank/DDBJ databases">
        <title>WGS of actinomycetes isolated from Thailand.</title>
        <authorList>
            <person name="Thawai C."/>
        </authorList>
    </citation>
    <scope>NUCLEOTIDE SEQUENCE [LARGE SCALE GENOMIC DNA]</scope>
    <source>
        <strain evidence="7 8">PLAI 1-29</strain>
    </source>
</reference>
<name>A0ABX1BPE7_9ACTN</name>
<evidence type="ECO:0000256" key="3">
    <source>
        <dbReference type="ARBA" id="ARBA00023163"/>
    </source>
</evidence>
<dbReference type="PANTHER" id="PTHR30055">
    <property type="entry name" value="HTH-TYPE TRANSCRIPTIONAL REGULATOR RUTR"/>
    <property type="match status" value="1"/>
</dbReference>
<feature type="DNA-binding region" description="H-T-H motif" evidence="4">
    <location>
        <begin position="83"/>
        <end position="102"/>
    </location>
</feature>
<organism evidence="7 8">
    <name type="scientific">Streptomyces zingiberis</name>
    <dbReference type="NCBI Taxonomy" id="2053010"/>
    <lineage>
        <taxon>Bacteria</taxon>
        <taxon>Bacillati</taxon>
        <taxon>Actinomycetota</taxon>
        <taxon>Actinomycetes</taxon>
        <taxon>Kitasatosporales</taxon>
        <taxon>Streptomycetaceae</taxon>
        <taxon>Streptomyces</taxon>
    </lineage>
</organism>
<keyword evidence="2 4" id="KW-0238">DNA-binding</keyword>
<dbReference type="Gene3D" id="1.10.10.60">
    <property type="entry name" value="Homeodomain-like"/>
    <property type="match status" value="1"/>
</dbReference>
<evidence type="ECO:0000313" key="7">
    <source>
        <dbReference type="EMBL" id="NJP99550.1"/>
    </source>
</evidence>
<dbReference type="SUPFAM" id="SSF46689">
    <property type="entry name" value="Homeodomain-like"/>
    <property type="match status" value="1"/>
</dbReference>
<feature type="region of interest" description="Disordered" evidence="5">
    <location>
        <begin position="24"/>
        <end position="55"/>
    </location>
</feature>
<dbReference type="InterPro" id="IPR041347">
    <property type="entry name" value="MftR_C"/>
</dbReference>
<dbReference type="Gene3D" id="1.10.357.10">
    <property type="entry name" value="Tetracycline Repressor, domain 2"/>
    <property type="match status" value="1"/>
</dbReference>
<evidence type="ECO:0000259" key="6">
    <source>
        <dbReference type="PROSITE" id="PS50977"/>
    </source>
</evidence>
<gene>
    <name evidence="7" type="ORF">HCK00_03080</name>
</gene>